<feature type="non-terminal residue" evidence="1">
    <location>
        <position position="60"/>
    </location>
</feature>
<dbReference type="Proteomes" id="UP001529510">
    <property type="component" value="Unassembled WGS sequence"/>
</dbReference>
<proteinExistence type="predicted"/>
<dbReference type="AlphaFoldDB" id="A0ABD0S5F2"/>
<comment type="caution">
    <text evidence="1">The sequence shown here is derived from an EMBL/GenBank/DDBJ whole genome shotgun (WGS) entry which is preliminary data.</text>
</comment>
<dbReference type="EMBL" id="JAMKFB020000001">
    <property type="protein sequence ID" value="KAL0204665.1"/>
    <property type="molecule type" value="Genomic_DNA"/>
</dbReference>
<name>A0ABD0S5F2_CIRMR</name>
<sequence>AFVLTTSSSPALEEWLLRSATPDSKSLQVERSSGSPFLGGAANSSGSVKEGVCFSLLGVM</sequence>
<protein>
    <submittedName>
        <fullName evidence="1">Uncharacterized protein</fullName>
    </submittedName>
</protein>
<organism evidence="1 2">
    <name type="scientific">Cirrhinus mrigala</name>
    <name type="common">Mrigala</name>
    <dbReference type="NCBI Taxonomy" id="683832"/>
    <lineage>
        <taxon>Eukaryota</taxon>
        <taxon>Metazoa</taxon>
        <taxon>Chordata</taxon>
        <taxon>Craniata</taxon>
        <taxon>Vertebrata</taxon>
        <taxon>Euteleostomi</taxon>
        <taxon>Actinopterygii</taxon>
        <taxon>Neopterygii</taxon>
        <taxon>Teleostei</taxon>
        <taxon>Ostariophysi</taxon>
        <taxon>Cypriniformes</taxon>
        <taxon>Cyprinidae</taxon>
        <taxon>Labeoninae</taxon>
        <taxon>Labeonini</taxon>
        <taxon>Cirrhinus</taxon>
    </lineage>
</organism>
<gene>
    <name evidence="1" type="ORF">M9458_002683</name>
</gene>
<reference evidence="1 2" key="1">
    <citation type="submission" date="2024-05" db="EMBL/GenBank/DDBJ databases">
        <title>Genome sequencing and assembly of Indian major carp, Cirrhinus mrigala (Hamilton, 1822).</title>
        <authorList>
            <person name="Mohindra V."/>
            <person name="Chowdhury L.M."/>
            <person name="Lal K."/>
            <person name="Jena J.K."/>
        </authorList>
    </citation>
    <scope>NUCLEOTIDE SEQUENCE [LARGE SCALE GENOMIC DNA]</scope>
    <source>
        <strain evidence="1">CM1030</strain>
        <tissue evidence="1">Blood</tissue>
    </source>
</reference>
<evidence type="ECO:0000313" key="1">
    <source>
        <dbReference type="EMBL" id="KAL0204665.1"/>
    </source>
</evidence>
<keyword evidence="2" id="KW-1185">Reference proteome</keyword>
<feature type="non-terminal residue" evidence="1">
    <location>
        <position position="1"/>
    </location>
</feature>
<evidence type="ECO:0000313" key="2">
    <source>
        <dbReference type="Proteomes" id="UP001529510"/>
    </source>
</evidence>
<accession>A0ABD0S5F2</accession>